<reference evidence="8 9" key="1">
    <citation type="journal article" date="2011" name="Int. J. Syst. Evol. Microbiol.">
        <title>Description of Undibacterium oligocarboniphilum sp. nov., isolated from purified water, and Undibacterium pigrum strain CCUG 49012 as the type strain of Undibacterium parvum sp. nov., and emended descriptions of the genus Undibacterium and the species Undibacterium pigrum.</title>
        <authorList>
            <person name="Eder W."/>
            <person name="Wanner G."/>
            <person name="Ludwig W."/>
            <person name="Busse H.J."/>
            <person name="Ziemke-Kageler F."/>
            <person name="Lang E."/>
        </authorList>
    </citation>
    <scope>NUCLEOTIDE SEQUENCE [LARGE SCALE GENOMIC DNA]</scope>
    <source>
        <strain evidence="8 9">DSM 23061</strain>
    </source>
</reference>
<feature type="transmembrane region" description="Helical" evidence="6">
    <location>
        <begin position="215"/>
        <end position="236"/>
    </location>
</feature>
<feature type="transmembrane region" description="Helical" evidence="6">
    <location>
        <begin position="248"/>
        <end position="267"/>
    </location>
</feature>
<dbReference type="SUPFAM" id="SSF103481">
    <property type="entry name" value="Multidrug resistance efflux transporter EmrE"/>
    <property type="match status" value="2"/>
</dbReference>
<dbReference type="Proteomes" id="UP000275663">
    <property type="component" value="Chromosome"/>
</dbReference>
<feature type="transmembrane region" description="Helical" evidence="6">
    <location>
        <begin position="12"/>
        <end position="33"/>
    </location>
</feature>
<keyword evidence="4 6" id="KW-1133">Transmembrane helix</keyword>
<dbReference type="Pfam" id="PF00892">
    <property type="entry name" value="EamA"/>
    <property type="match status" value="2"/>
</dbReference>
<dbReference type="RefSeq" id="WP_126127554.1">
    <property type="nucleotide sequence ID" value="NZ_CP034464.1"/>
</dbReference>
<keyword evidence="9" id="KW-1185">Reference proteome</keyword>
<keyword evidence="2" id="KW-1003">Cell membrane</keyword>
<dbReference type="InterPro" id="IPR000620">
    <property type="entry name" value="EamA_dom"/>
</dbReference>
<dbReference type="KEGG" id="upv:EJN92_09245"/>
<gene>
    <name evidence="8" type="ORF">EJN92_09245</name>
</gene>
<evidence type="ECO:0000256" key="2">
    <source>
        <dbReference type="ARBA" id="ARBA00022475"/>
    </source>
</evidence>
<feature type="transmembrane region" description="Helical" evidence="6">
    <location>
        <begin position="148"/>
        <end position="169"/>
    </location>
</feature>
<dbReference type="OrthoDB" id="7158585at2"/>
<dbReference type="PANTHER" id="PTHR42920">
    <property type="entry name" value="OS03G0707200 PROTEIN-RELATED"/>
    <property type="match status" value="1"/>
</dbReference>
<evidence type="ECO:0000256" key="1">
    <source>
        <dbReference type="ARBA" id="ARBA00004651"/>
    </source>
</evidence>
<feature type="transmembrane region" description="Helical" evidence="6">
    <location>
        <begin position="181"/>
        <end position="203"/>
    </location>
</feature>
<evidence type="ECO:0000313" key="9">
    <source>
        <dbReference type="Proteomes" id="UP000275663"/>
    </source>
</evidence>
<proteinExistence type="predicted"/>
<comment type="subcellular location">
    <subcellularLocation>
        <location evidence="1">Cell membrane</location>
        <topology evidence="1">Multi-pass membrane protein</topology>
    </subcellularLocation>
</comment>
<protein>
    <submittedName>
        <fullName evidence="8">DMT family transporter</fullName>
    </submittedName>
</protein>
<dbReference type="EMBL" id="CP034464">
    <property type="protein sequence ID" value="AZP12172.1"/>
    <property type="molecule type" value="Genomic_DNA"/>
</dbReference>
<keyword evidence="3 6" id="KW-0812">Transmembrane</keyword>
<dbReference type="InterPro" id="IPR051258">
    <property type="entry name" value="Diverse_Substrate_Transporter"/>
</dbReference>
<evidence type="ECO:0000256" key="4">
    <source>
        <dbReference type="ARBA" id="ARBA00022989"/>
    </source>
</evidence>
<organism evidence="8 9">
    <name type="scientific">Undibacterium parvum</name>
    <dbReference type="NCBI Taxonomy" id="401471"/>
    <lineage>
        <taxon>Bacteria</taxon>
        <taxon>Pseudomonadati</taxon>
        <taxon>Pseudomonadota</taxon>
        <taxon>Betaproteobacteria</taxon>
        <taxon>Burkholderiales</taxon>
        <taxon>Oxalobacteraceae</taxon>
        <taxon>Undibacterium</taxon>
    </lineage>
</organism>
<feature type="domain" description="EamA" evidence="7">
    <location>
        <begin position="152"/>
        <end position="288"/>
    </location>
</feature>
<evidence type="ECO:0000313" key="8">
    <source>
        <dbReference type="EMBL" id="AZP12172.1"/>
    </source>
</evidence>
<name>A0A3S9HJB8_9BURK</name>
<accession>A0A3S9HJB8</accession>
<dbReference type="AlphaFoldDB" id="A0A3S9HJB8"/>
<feature type="domain" description="EamA" evidence="7">
    <location>
        <begin position="8"/>
        <end position="136"/>
    </location>
</feature>
<evidence type="ECO:0000256" key="5">
    <source>
        <dbReference type="ARBA" id="ARBA00023136"/>
    </source>
</evidence>
<evidence type="ECO:0000259" key="7">
    <source>
        <dbReference type="Pfam" id="PF00892"/>
    </source>
</evidence>
<dbReference type="InterPro" id="IPR037185">
    <property type="entry name" value="EmrE-like"/>
</dbReference>
<evidence type="ECO:0000256" key="3">
    <source>
        <dbReference type="ARBA" id="ARBA00022692"/>
    </source>
</evidence>
<dbReference type="PANTHER" id="PTHR42920:SF5">
    <property type="entry name" value="EAMA DOMAIN-CONTAINING PROTEIN"/>
    <property type="match status" value="1"/>
</dbReference>
<feature type="transmembrane region" description="Helical" evidence="6">
    <location>
        <begin position="273"/>
        <end position="291"/>
    </location>
</feature>
<keyword evidence="5 6" id="KW-0472">Membrane</keyword>
<feature type="transmembrane region" description="Helical" evidence="6">
    <location>
        <begin position="95"/>
        <end position="114"/>
    </location>
</feature>
<dbReference type="GO" id="GO:0005886">
    <property type="term" value="C:plasma membrane"/>
    <property type="evidence" value="ECO:0007669"/>
    <property type="project" value="UniProtKB-SubCell"/>
</dbReference>
<feature type="transmembrane region" description="Helical" evidence="6">
    <location>
        <begin position="121"/>
        <end position="142"/>
    </location>
</feature>
<feature type="transmembrane region" description="Helical" evidence="6">
    <location>
        <begin position="69"/>
        <end position="89"/>
    </location>
</feature>
<evidence type="ECO:0000256" key="6">
    <source>
        <dbReference type="SAM" id="Phobius"/>
    </source>
</evidence>
<sequence>MLKRLPMAELMLFAVAMVWGCSYGVAKIALFYYPVLGFLALRFGLTFFILLPSLSNFRSLEVKNAWRIGLPLGLILLAIFLCETYGITLTSASNAAFLISLCVVLTPLVEWLVLKQAPNSYTLGAIALALLGAILLMPNLGLNFSFSFSFNPGDCLILAAAVLRAFFMVQSKRLTQHQQLSTLALTAVQSGVLMLGCLSLAALSPSGLPALPQALVFWGATLFLVLFCTLFAFFAQNYAIRRSNPTKVALLLGSEPAFGALFAVLFLGEHLSAQALLGGSLIVVASLAASLQAPIKKSKLFGQLIGRQLNS</sequence>
<feature type="transmembrane region" description="Helical" evidence="6">
    <location>
        <begin position="39"/>
        <end position="57"/>
    </location>
</feature>